<proteinExistence type="predicted"/>
<organism evidence="2 3">
    <name type="scientific">Lasiosphaeria miniovina</name>
    <dbReference type="NCBI Taxonomy" id="1954250"/>
    <lineage>
        <taxon>Eukaryota</taxon>
        <taxon>Fungi</taxon>
        <taxon>Dikarya</taxon>
        <taxon>Ascomycota</taxon>
        <taxon>Pezizomycotina</taxon>
        <taxon>Sordariomycetes</taxon>
        <taxon>Sordariomycetidae</taxon>
        <taxon>Sordariales</taxon>
        <taxon>Lasiosphaeriaceae</taxon>
        <taxon>Lasiosphaeria</taxon>
    </lineage>
</organism>
<dbReference type="AlphaFoldDB" id="A0AA40ABN3"/>
<evidence type="ECO:0000256" key="1">
    <source>
        <dbReference type="SAM" id="Phobius"/>
    </source>
</evidence>
<keyword evidence="1" id="KW-0472">Membrane</keyword>
<feature type="transmembrane region" description="Helical" evidence="1">
    <location>
        <begin position="48"/>
        <end position="68"/>
    </location>
</feature>
<evidence type="ECO:0000313" key="2">
    <source>
        <dbReference type="EMBL" id="KAK0712886.1"/>
    </source>
</evidence>
<comment type="caution">
    <text evidence="2">The sequence shown here is derived from an EMBL/GenBank/DDBJ whole genome shotgun (WGS) entry which is preliminary data.</text>
</comment>
<keyword evidence="3" id="KW-1185">Reference proteome</keyword>
<feature type="transmembrane region" description="Helical" evidence="1">
    <location>
        <begin position="6"/>
        <end position="27"/>
    </location>
</feature>
<reference evidence="2" key="1">
    <citation type="submission" date="2023-06" db="EMBL/GenBank/DDBJ databases">
        <title>Genome-scale phylogeny and comparative genomics of the fungal order Sordariales.</title>
        <authorList>
            <consortium name="Lawrence Berkeley National Laboratory"/>
            <person name="Hensen N."/>
            <person name="Bonometti L."/>
            <person name="Westerberg I."/>
            <person name="Brannstrom I.O."/>
            <person name="Guillou S."/>
            <person name="Cros-Aarteil S."/>
            <person name="Calhoun S."/>
            <person name="Haridas S."/>
            <person name="Kuo A."/>
            <person name="Mondo S."/>
            <person name="Pangilinan J."/>
            <person name="Riley R."/>
            <person name="LaButti K."/>
            <person name="Andreopoulos B."/>
            <person name="Lipzen A."/>
            <person name="Chen C."/>
            <person name="Yanf M."/>
            <person name="Daum C."/>
            <person name="Ng V."/>
            <person name="Clum A."/>
            <person name="Steindorff A."/>
            <person name="Ohm R."/>
            <person name="Martin F."/>
            <person name="Silar P."/>
            <person name="Natvig D."/>
            <person name="Lalanne C."/>
            <person name="Gautier V."/>
            <person name="Ament-velasquez S.L."/>
            <person name="Kruys A."/>
            <person name="Hutchinson M.I."/>
            <person name="Powell A.J."/>
            <person name="Barry K."/>
            <person name="Miller A.N."/>
            <person name="Grigoriev I.V."/>
            <person name="Debuchy R."/>
            <person name="Gladieux P."/>
            <person name="Thoren M.H."/>
            <person name="Johannesson H."/>
        </authorList>
    </citation>
    <scope>NUCLEOTIDE SEQUENCE</scope>
    <source>
        <strain evidence="2">SMH2392-1A</strain>
    </source>
</reference>
<dbReference type="RefSeq" id="XP_060294209.1">
    <property type="nucleotide sequence ID" value="XM_060442242.1"/>
</dbReference>
<feature type="transmembrane region" description="Helical" evidence="1">
    <location>
        <begin position="88"/>
        <end position="107"/>
    </location>
</feature>
<dbReference type="Proteomes" id="UP001172101">
    <property type="component" value="Unassembled WGS sequence"/>
</dbReference>
<evidence type="ECO:0000313" key="3">
    <source>
        <dbReference type="Proteomes" id="UP001172101"/>
    </source>
</evidence>
<dbReference type="GeneID" id="85325512"/>
<gene>
    <name evidence="2" type="ORF">B0T26DRAFT_715584</name>
</gene>
<name>A0AA40ABN3_9PEZI</name>
<accession>A0AA40ABN3</accession>
<sequence length="178" mass="20201">MAQLDGWGIYIYIYLFPLQPSILFCYYHQQHWKKIIIETPSSWWPSRYDQSFYGGHAFCVLLAIYVMTRGGLGKEGNEIFTGMIYIRGGRWFRVLFLFSHGAGCVVFRYGGEIFYFLSIDIPSPGLACLPALWGSLFTDIKAVMDGTHAGKLCYLFGSCCLCGCVVWKPLKIGKKKEG</sequence>
<keyword evidence="1" id="KW-0812">Transmembrane</keyword>
<protein>
    <submittedName>
        <fullName evidence="2">Uncharacterized protein</fullName>
    </submittedName>
</protein>
<keyword evidence="1" id="KW-1133">Transmembrane helix</keyword>
<dbReference type="EMBL" id="JAUIRO010000005">
    <property type="protein sequence ID" value="KAK0712886.1"/>
    <property type="molecule type" value="Genomic_DNA"/>
</dbReference>